<reference evidence="2" key="1">
    <citation type="submission" date="2017-05" db="EMBL/GenBank/DDBJ databases">
        <authorList>
            <person name="Imhoff J.F."/>
            <person name="Rahn T."/>
            <person name="Kuenzel S."/>
            <person name="Neulinger S.C."/>
        </authorList>
    </citation>
    <scope>NUCLEOTIDE SEQUENCE</scope>
    <source>
        <strain evidence="2">LMG 28126</strain>
    </source>
</reference>
<dbReference type="PANTHER" id="PTHR30469">
    <property type="entry name" value="MULTIDRUG RESISTANCE PROTEIN MDTA"/>
    <property type="match status" value="1"/>
</dbReference>
<evidence type="ECO:0000259" key="1">
    <source>
        <dbReference type="Pfam" id="PF25989"/>
    </source>
</evidence>
<dbReference type="GO" id="GO:1990281">
    <property type="term" value="C:efflux pump complex"/>
    <property type="evidence" value="ECO:0007669"/>
    <property type="project" value="TreeGrafter"/>
</dbReference>
<sequence>MGGVGGGALALAGLTWAFWPDPVAVDLAEVVVAPMQVTVTAEGVSRVREPYLVTAPIGGVAERAPVAVGDAVTRNETVVARIQPADPQLLDVRARAEAEAGTREARAAVAMAEAVLARADVDLRHAAAALARNRALAARGIIPQRMLEDSEQGVEAARAGLEAAQSELLMRGAMLARAEAALLGPGALEIAPNGCCAEVRAPHSGTVLWLEGESARLVAPGEVLMGIGDLSDMEVEVDLLSTDAVRLAPGAAAVIERWGGEGLLEARVRRIDPRGFTRVSALGIEEQRVRVLLDLLSPPEARPRLGDAFRVFARMVIWETEATLQVPIGALIRQGGDWAVFRLRDGRAELVRVELGRRTQDSAQVLAGLQAGDRVVAFPGDRIRDTTRVVAR</sequence>
<dbReference type="Pfam" id="PF25989">
    <property type="entry name" value="YknX_C"/>
    <property type="match status" value="1"/>
</dbReference>
<proteinExistence type="predicted"/>
<dbReference type="Gene3D" id="1.10.287.470">
    <property type="entry name" value="Helix hairpin bin"/>
    <property type="match status" value="1"/>
</dbReference>
<dbReference type="Gene3D" id="2.40.420.20">
    <property type="match status" value="1"/>
</dbReference>
<organism evidence="2 3">
    <name type="scientific">Rhodobaculum claviforme</name>
    <dbReference type="NCBI Taxonomy" id="1549854"/>
    <lineage>
        <taxon>Bacteria</taxon>
        <taxon>Pseudomonadati</taxon>
        <taxon>Pseudomonadota</taxon>
        <taxon>Alphaproteobacteria</taxon>
        <taxon>Rhodobacterales</taxon>
        <taxon>Paracoccaceae</taxon>
        <taxon>Rhodobaculum</taxon>
    </lineage>
</organism>
<dbReference type="Proteomes" id="UP000706333">
    <property type="component" value="Unassembled WGS sequence"/>
</dbReference>
<dbReference type="InterPro" id="IPR058637">
    <property type="entry name" value="YknX-like_C"/>
</dbReference>
<accession>A0A934WHS6</accession>
<name>A0A934WHS6_9RHOB</name>
<reference evidence="2" key="2">
    <citation type="journal article" date="2020" name="Microorganisms">
        <title>Osmotic Adaptation and Compatible Solute Biosynthesis of Phototrophic Bacteria as Revealed from Genome Analyses.</title>
        <authorList>
            <person name="Imhoff J.F."/>
            <person name="Rahn T."/>
            <person name="Kunzel S."/>
            <person name="Keller A."/>
            <person name="Neulinger S.C."/>
        </authorList>
    </citation>
    <scope>NUCLEOTIDE SEQUENCE</scope>
    <source>
        <strain evidence="2">LMG 28126</strain>
    </source>
</reference>
<gene>
    <name evidence="2" type="ORF">CCR87_00395</name>
</gene>
<feature type="domain" description="YknX-like C-terminal permuted SH3-like" evidence="1">
    <location>
        <begin position="324"/>
        <end position="389"/>
    </location>
</feature>
<keyword evidence="3" id="KW-1185">Reference proteome</keyword>
<evidence type="ECO:0000313" key="3">
    <source>
        <dbReference type="Proteomes" id="UP000706333"/>
    </source>
</evidence>
<comment type="caution">
    <text evidence="2">The sequence shown here is derived from an EMBL/GenBank/DDBJ whole genome shotgun (WGS) entry which is preliminary data.</text>
</comment>
<dbReference type="PANTHER" id="PTHR30469:SF15">
    <property type="entry name" value="HLYD FAMILY OF SECRETION PROTEINS"/>
    <property type="match status" value="1"/>
</dbReference>
<protein>
    <submittedName>
        <fullName evidence="2">RND transporter</fullName>
    </submittedName>
</protein>
<dbReference type="AlphaFoldDB" id="A0A934WHS6"/>
<dbReference type="Gene3D" id="2.40.50.100">
    <property type="match status" value="1"/>
</dbReference>
<dbReference type="GO" id="GO:0015562">
    <property type="term" value="F:efflux transmembrane transporter activity"/>
    <property type="evidence" value="ECO:0007669"/>
    <property type="project" value="TreeGrafter"/>
</dbReference>
<dbReference type="Gene3D" id="2.40.30.170">
    <property type="match status" value="1"/>
</dbReference>
<evidence type="ECO:0000313" key="2">
    <source>
        <dbReference type="EMBL" id="MBK5925828.1"/>
    </source>
</evidence>
<dbReference type="EMBL" id="NHSD01000029">
    <property type="protein sequence ID" value="MBK5925828.1"/>
    <property type="molecule type" value="Genomic_DNA"/>
</dbReference>